<dbReference type="InterPro" id="IPR000182">
    <property type="entry name" value="GNAT_dom"/>
</dbReference>
<feature type="domain" description="N-acetyltransferase" evidence="1">
    <location>
        <begin position="14"/>
        <end position="168"/>
    </location>
</feature>
<evidence type="ECO:0000313" key="2">
    <source>
        <dbReference type="EMBL" id="PPF15903.1"/>
    </source>
</evidence>
<organism evidence="2 4">
    <name type="scientific">Rathayibacter rathayi</name>
    <name type="common">Corynebacterium rathayi</name>
    <dbReference type="NCBI Taxonomy" id="33887"/>
    <lineage>
        <taxon>Bacteria</taxon>
        <taxon>Bacillati</taxon>
        <taxon>Actinomycetota</taxon>
        <taxon>Actinomycetes</taxon>
        <taxon>Micrococcales</taxon>
        <taxon>Microbacteriaceae</taxon>
        <taxon>Rathayibacter</taxon>
    </lineage>
</organism>
<dbReference type="EMBL" id="PSUL01000002">
    <property type="protein sequence ID" value="PPF15903.1"/>
    <property type="molecule type" value="Genomic_DNA"/>
</dbReference>
<evidence type="ECO:0000313" key="5">
    <source>
        <dbReference type="Proteomes" id="UP000239698"/>
    </source>
</evidence>
<protein>
    <submittedName>
        <fullName evidence="2">N-acetyltransferase</fullName>
    </submittedName>
</protein>
<evidence type="ECO:0000259" key="1">
    <source>
        <dbReference type="PROSITE" id="PS51186"/>
    </source>
</evidence>
<comment type="caution">
    <text evidence="2">The sequence shown here is derived from an EMBL/GenBank/DDBJ whole genome shotgun (WGS) entry which is preliminary data.</text>
</comment>
<dbReference type="Proteomes" id="UP000237881">
    <property type="component" value="Unassembled WGS sequence"/>
</dbReference>
<dbReference type="InterPro" id="IPR016181">
    <property type="entry name" value="Acyl_CoA_acyltransferase"/>
</dbReference>
<dbReference type="EMBL" id="PSVT01000019">
    <property type="protein sequence ID" value="PPH76023.1"/>
    <property type="molecule type" value="Genomic_DNA"/>
</dbReference>
<accession>A0ABD6WBQ8</accession>
<dbReference type="SUPFAM" id="SSF55729">
    <property type="entry name" value="Acyl-CoA N-acyltransferases (Nat)"/>
    <property type="match status" value="1"/>
</dbReference>
<sequence>MWVLADASHEEALNHFVCADPPKWLWDKHRGRHHPSKWELETQSAIRGLRLPVPEDEGVILAMFGSEIAGVIWLSFDVDETQLLVRAIATHIDYRGTGLGGRLLDEGLRLLEANRLYHQLDCAFWANIHSSNDASKHLFASRGFVDIDESPVGTSPAGLHTWAKAPGLV</sequence>
<dbReference type="Pfam" id="PF00583">
    <property type="entry name" value="Acetyltransf_1"/>
    <property type="match status" value="1"/>
</dbReference>
<evidence type="ECO:0000313" key="3">
    <source>
        <dbReference type="EMBL" id="PPH76023.1"/>
    </source>
</evidence>
<name>A0ABD6WBQ8_RATRA</name>
<gene>
    <name evidence="2" type="ORF">C5C04_01390</name>
    <name evidence="3" type="ORF">C5C40_09680</name>
</gene>
<evidence type="ECO:0000313" key="4">
    <source>
        <dbReference type="Proteomes" id="UP000237881"/>
    </source>
</evidence>
<keyword evidence="5" id="KW-1185">Reference proteome</keyword>
<dbReference type="Gene3D" id="3.40.630.30">
    <property type="match status" value="1"/>
</dbReference>
<dbReference type="KEGG" id="rry:C1O28_09900"/>
<dbReference type="AlphaFoldDB" id="A0ABD6WBQ8"/>
<dbReference type="Proteomes" id="UP000239698">
    <property type="component" value="Unassembled WGS sequence"/>
</dbReference>
<dbReference type="PROSITE" id="PS51186">
    <property type="entry name" value="GNAT"/>
    <property type="match status" value="1"/>
</dbReference>
<reference evidence="4 5" key="1">
    <citation type="submission" date="2018-02" db="EMBL/GenBank/DDBJ databases">
        <title>Bacteriophage NCPPB3778 and a type I-E CRISPR drive the evolution of the US Biological Select Agent, Rathayibacter toxicus.</title>
        <authorList>
            <person name="Davis E.W.II."/>
            <person name="Tabima J.F."/>
            <person name="Weisberg A.J."/>
            <person name="Lopes L.D."/>
            <person name="Wiseman M.S."/>
            <person name="Wiseman M.S."/>
            <person name="Pupko T."/>
            <person name="Belcher M.S."/>
            <person name="Sechler A.J."/>
            <person name="Tancos M.A."/>
            <person name="Schroeder B.K."/>
            <person name="Murray T.D."/>
            <person name="Luster D.G."/>
            <person name="Schneider W.L."/>
            <person name="Rogers E."/>
            <person name="Andreote F.D."/>
            <person name="Grunwald N.J."/>
            <person name="Putnam M.L."/>
            <person name="Chang J.H."/>
        </authorList>
    </citation>
    <scope>NUCLEOTIDE SEQUENCE [LARGE SCALE GENOMIC DNA]</scope>
    <source>
        <strain evidence="3 5">AY1D6</strain>
        <strain evidence="2 4">AY1I9</strain>
    </source>
</reference>
<proteinExistence type="predicted"/>
<dbReference type="CDD" id="cd04301">
    <property type="entry name" value="NAT_SF"/>
    <property type="match status" value="1"/>
</dbReference>